<evidence type="ECO:0000313" key="3">
    <source>
        <dbReference type="Proteomes" id="UP000078540"/>
    </source>
</evidence>
<feature type="compositionally biased region" description="Polar residues" evidence="1">
    <location>
        <begin position="206"/>
        <end position="221"/>
    </location>
</feature>
<reference evidence="2 3" key="1">
    <citation type="submission" date="2015-09" db="EMBL/GenBank/DDBJ databases">
        <title>Atta colombica WGS genome.</title>
        <authorList>
            <person name="Nygaard S."/>
            <person name="Hu H."/>
            <person name="Boomsma J."/>
            <person name="Zhang G."/>
        </authorList>
    </citation>
    <scope>NUCLEOTIDE SEQUENCE [LARGE SCALE GENOMIC DNA]</scope>
    <source>
        <strain evidence="2">Treedump-2</strain>
        <tissue evidence="2">Whole body</tissue>
    </source>
</reference>
<accession>A0A195B111</accession>
<dbReference type="PANTHER" id="PTHR21192">
    <property type="entry name" value="NUCLEAR PROTEIN E3-3"/>
    <property type="match status" value="1"/>
</dbReference>
<dbReference type="AlphaFoldDB" id="A0A195B111"/>
<dbReference type="PANTHER" id="PTHR21192:SF2">
    <property type="entry name" value="NADH DEHYDROGENASE [UBIQUINONE] 1 ALPHA SUBCOMPLEX ASSEMBLY FACTOR 3"/>
    <property type="match status" value="1"/>
</dbReference>
<dbReference type="Gene3D" id="3.40.1230.10">
    <property type="entry name" value="MTH938-like"/>
    <property type="match status" value="1"/>
</dbReference>
<feature type="compositionally biased region" description="Basic and acidic residues" evidence="1">
    <location>
        <begin position="222"/>
        <end position="237"/>
    </location>
</feature>
<keyword evidence="3" id="KW-1185">Reference proteome</keyword>
<name>A0A195B111_9HYME</name>
<feature type="region of interest" description="Disordered" evidence="1">
    <location>
        <begin position="205"/>
        <end position="237"/>
    </location>
</feature>
<protein>
    <submittedName>
        <fullName evidence="2">NADH dehydrogenase [ubiquinone] 1 alpha subcomplex assembly factor 3</fullName>
    </submittedName>
</protein>
<dbReference type="STRING" id="520822.A0A195B111"/>
<dbReference type="EMBL" id="KQ976692">
    <property type="protein sequence ID" value="KYM77889.1"/>
    <property type="molecule type" value="Genomic_DNA"/>
</dbReference>
<proteinExistence type="predicted"/>
<evidence type="ECO:0000313" key="2">
    <source>
        <dbReference type="EMBL" id="KYM77889.1"/>
    </source>
</evidence>
<dbReference type="InterPro" id="IPR007523">
    <property type="entry name" value="NDUFAF3/AAMDC"/>
</dbReference>
<dbReference type="GO" id="GO:0005743">
    <property type="term" value="C:mitochondrial inner membrane"/>
    <property type="evidence" value="ECO:0007669"/>
    <property type="project" value="TreeGrafter"/>
</dbReference>
<dbReference type="Proteomes" id="UP000078540">
    <property type="component" value="Unassembled WGS sequence"/>
</dbReference>
<dbReference type="GO" id="GO:0032981">
    <property type="term" value="P:mitochondrial respiratory chain complex I assembly"/>
    <property type="evidence" value="ECO:0007669"/>
    <property type="project" value="TreeGrafter"/>
</dbReference>
<dbReference type="Pfam" id="PF04430">
    <property type="entry name" value="DUF498"/>
    <property type="match status" value="1"/>
</dbReference>
<evidence type="ECO:0000256" key="1">
    <source>
        <dbReference type="SAM" id="MobiDB-lite"/>
    </source>
</evidence>
<organism evidence="2 3">
    <name type="scientific">Atta colombica</name>
    <dbReference type="NCBI Taxonomy" id="520822"/>
    <lineage>
        <taxon>Eukaryota</taxon>
        <taxon>Metazoa</taxon>
        <taxon>Ecdysozoa</taxon>
        <taxon>Arthropoda</taxon>
        <taxon>Hexapoda</taxon>
        <taxon>Insecta</taxon>
        <taxon>Pterygota</taxon>
        <taxon>Neoptera</taxon>
        <taxon>Endopterygota</taxon>
        <taxon>Hymenoptera</taxon>
        <taxon>Apocrita</taxon>
        <taxon>Aculeata</taxon>
        <taxon>Formicoidea</taxon>
        <taxon>Formicidae</taxon>
        <taxon>Myrmicinae</taxon>
        <taxon>Atta</taxon>
    </lineage>
</organism>
<sequence length="237" mass="26842">MGRGAHGERARIAMMRCLNRRVLMDLRIVISRLHVDIFTETSPRENKVPDLFRNLYLTHVKNAYEGSGKTTVTFISKEIGSRIYVNRCDQMGFTLSTGTKVLGPTVLFPRHAICWNIQSGKHINEASLSLFTVLEPKPDVLIIGLDDQYDFAYMKSLREYVHKLGINTEIISVYNACTVFNFINEEGRFVVAALIPQKAPKRLLKLSQSKPAKQIMDSDSSENSKTDSAKTESTRNR</sequence>
<dbReference type="SUPFAM" id="SSF64076">
    <property type="entry name" value="MTH938-like"/>
    <property type="match status" value="1"/>
</dbReference>
<gene>
    <name evidence="2" type="ORF">ALC53_11900</name>
</gene>
<dbReference type="InterPro" id="IPR036748">
    <property type="entry name" value="MTH938-like_sf"/>
</dbReference>
<keyword evidence="2" id="KW-0830">Ubiquinone</keyword>